<dbReference type="GO" id="GO:0004642">
    <property type="term" value="F:phosphoribosylformylglycinamidine synthase activity"/>
    <property type="evidence" value="ECO:0007669"/>
    <property type="project" value="TreeGrafter"/>
</dbReference>
<name>A0A9Q8QWY1_9GAMA</name>
<organism evidence="6 7">
    <name type="scientific">Saguinine gammaherpesvirus 1</name>
    <dbReference type="NCBI Taxonomy" id="2169901"/>
    <lineage>
        <taxon>Viruses</taxon>
        <taxon>Duplodnaviria</taxon>
        <taxon>Heunggongvirae</taxon>
        <taxon>Peploviricota</taxon>
        <taxon>Herviviricetes</taxon>
        <taxon>Herpesvirales</taxon>
        <taxon>Orthoherpesviridae</taxon>
        <taxon>Gammaherpesvirinae</taxon>
    </lineage>
</organism>
<evidence type="ECO:0000256" key="2">
    <source>
        <dbReference type="ARBA" id="ARBA00022580"/>
    </source>
</evidence>
<accession>A0A9Q8QWY1</accession>
<dbReference type="Gene3D" id="3.90.650.10">
    <property type="entry name" value="PurM-like C-terminal domain"/>
    <property type="match status" value="1"/>
</dbReference>
<evidence type="ECO:0000313" key="7">
    <source>
        <dbReference type="Proteomes" id="UP001142430"/>
    </source>
</evidence>
<dbReference type="Gene3D" id="3.40.50.880">
    <property type="match status" value="1"/>
</dbReference>
<proteinExistence type="predicted"/>
<sequence>MSGVWNSLEVEDRDDFPQTVTSYIFLHDNGLNYFQKKKVIRRLQSFGVDQVIIKDGLWFQINKEIHRTNSLKLKNIFSGIYDPHYSLPITEQKLCFILGPPLHQQQTTRSWDLCHLLEKIPVFTRDDRQGFLKLLRIENFHAIIIKIKESDDIEEIQLNLEAILCHTGCDMIQYPLSWFSQHNVPTRKPTEIQYMDPIPKIKWDPLEAIISGFPARPGLKAQYMALAPRAMVALVRNIRYGKVAYRINFDYWVPYMRLSSRILLDPGRIVSEGLFYTSGTLSNYSTQMSLFTNNTNQWFAQKILATQMGIIMIDGFPNKITPDMENVQLIDSYIKSNIGTGYPIPQGFLQTWPIESQDKIPSHCCYSGLICAAENLPKHWTGHETQDSDVIYIYQFGYWRPEAYLEKRPNSRHDSGIDHGCLSRAIFFFLQNIGADKVRALSASSCLETVYGKLTSIRTGLPGLKLSANALPEDIKSGLLPLTNKNWIINHRFLTVSFLNSIAPITFLALSAPLTPGIQALIKATTEAWNCPITLIGLQTTDSGVFLVDDLPPRQTGNLYMIKRLRHHFPLVKDKKQENFTAVISPIRELDPERITNLLFTVLEHPSIGSKEHILMFMDRISNGRIARQQMVGPRMLPVADYATVISQWPIHDDQANHIWGTAEKLSSLPKQYHEHPVSGISSALGVETLLATETDDTVIINAIIESLFNLLMADFDHWEDIILKACIIWPNSRQSFAELRALLDSSHSFCLSLGVSFSVDSCKSSTLAAGTEDCSQKTVVVTSSVPSTSVSKSLTPEIQTTKSILIHVSLPPSWPCKHKICKQILNISPGPRDGTFPVTSLPIYRILQAITDLKRNGLILSGHDVGEGGVWTTLTEMALCGNSSLKIKIPFREEPLEYLLRETPGILIEVLSKDIYTCNQILQTHKVLFWTVGTTECCDQISPSVSIEHQEVEFASFKLEELHAAWIHYCRVQLPTLVPFDFTLIKMNQQFEVRLPSLSYTIPLGLYKYHTVKVYMLPGAPEPESLLAALCEAGFNPLLVNLGSNKTVKSKKLQTVTEDTSTVFGFCVVGSNFMDPDYGDEGVLAWMKSRTDFMKELRILIGQTNIFSIALGGAACQLMSELRCYGYHGLTNTHITCNPTLSRRFETRWLPIYIPRNTKAIAFKSLRNCIIPCWVQGTHLGFYHASKSYLNLLGQYGQIASRYHGPTLTGGPAHSYPFNPTGDMFSDMPQPSIAGLCSADGRHLGLLHDPTLCNYLWQWPHIPRSNIQLSVSPWKRMFIDLHLWANQTAAEPPRRRGDVLRNVQLHDI</sequence>
<dbReference type="Pfam" id="PF22689">
    <property type="entry name" value="FGAR-AT_PurM_N-like"/>
    <property type="match status" value="1"/>
</dbReference>
<evidence type="ECO:0000313" key="6">
    <source>
        <dbReference type="EMBL" id="UNP64517.1"/>
    </source>
</evidence>
<dbReference type="InterPro" id="IPR055181">
    <property type="entry name" value="FGAR-AT_PurM_N-like"/>
</dbReference>
<dbReference type="Pfam" id="PF13507">
    <property type="entry name" value="GATase_5"/>
    <property type="match status" value="1"/>
</dbReference>
<dbReference type="EMBL" id="OK337614">
    <property type="protein sequence ID" value="UNP64517.1"/>
    <property type="molecule type" value="Genomic_DNA"/>
</dbReference>
<evidence type="ECO:0000256" key="3">
    <source>
        <dbReference type="ARBA" id="ARBA00022844"/>
    </source>
</evidence>
<dbReference type="InterPro" id="IPR036676">
    <property type="entry name" value="PurM-like_C_sf"/>
</dbReference>
<dbReference type="SUPFAM" id="SSF56042">
    <property type="entry name" value="PurM C-terminal domain-like"/>
    <property type="match status" value="1"/>
</dbReference>
<dbReference type="SUPFAM" id="SSF52317">
    <property type="entry name" value="Class I glutamine amidotransferase-like"/>
    <property type="match status" value="1"/>
</dbReference>
<dbReference type="Pfam" id="PF02769">
    <property type="entry name" value="AIRS_C"/>
    <property type="match status" value="1"/>
</dbReference>
<protein>
    <submittedName>
        <fullName evidence="6">V-FGAM-synthase</fullName>
    </submittedName>
</protein>
<keyword evidence="3" id="KW-0946">Virion</keyword>
<comment type="subcellular location">
    <subcellularLocation>
        <location evidence="1">Virion tegument</location>
    </subcellularLocation>
</comment>
<reference evidence="6" key="1">
    <citation type="submission" date="2021-09" db="EMBL/GenBank/DDBJ databases">
        <title>The complete genome of the Saguinine gammaherpesvirus 1 (SgGHV-1).</title>
        <authorList>
            <person name="Marti-Carreras J."/>
            <person name="Maes P."/>
        </authorList>
    </citation>
    <scope>NUCLEOTIDE SEQUENCE</scope>
    <source>
        <strain evidence="6">S338D</strain>
    </source>
</reference>
<evidence type="ECO:0000259" key="5">
    <source>
        <dbReference type="Pfam" id="PF22689"/>
    </source>
</evidence>
<dbReference type="SMART" id="SM01211">
    <property type="entry name" value="GATase_5"/>
    <property type="match status" value="1"/>
</dbReference>
<feature type="domain" description="PurM-like C-terminal" evidence="4">
    <location>
        <begin position="847"/>
        <end position="936"/>
    </location>
</feature>
<keyword evidence="2" id="KW-0920">Virion tegument</keyword>
<evidence type="ECO:0000256" key="1">
    <source>
        <dbReference type="ARBA" id="ARBA00004535"/>
    </source>
</evidence>
<dbReference type="PANTHER" id="PTHR10099">
    <property type="entry name" value="PHOSPHORIBOSYLFORMYLGLYCINAMIDINE SYNTHASE"/>
    <property type="match status" value="1"/>
</dbReference>
<dbReference type="PANTHER" id="PTHR10099:SF1">
    <property type="entry name" value="PHOSPHORIBOSYLFORMYLGLYCINAMIDINE SYNTHASE"/>
    <property type="match status" value="1"/>
</dbReference>
<evidence type="ECO:0000259" key="4">
    <source>
        <dbReference type="Pfam" id="PF02769"/>
    </source>
</evidence>
<dbReference type="InterPro" id="IPR029062">
    <property type="entry name" value="Class_I_gatase-like"/>
</dbReference>
<dbReference type="GO" id="GO:0006164">
    <property type="term" value="P:purine nucleotide biosynthetic process"/>
    <property type="evidence" value="ECO:0007669"/>
    <property type="project" value="TreeGrafter"/>
</dbReference>
<dbReference type="Proteomes" id="UP001142430">
    <property type="component" value="Segment"/>
</dbReference>
<dbReference type="InterPro" id="IPR036921">
    <property type="entry name" value="PurM-like_N_sf"/>
</dbReference>
<dbReference type="InterPro" id="IPR010918">
    <property type="entry name" value="PurM-like_C_dom"/>
</dbReference>
<feature type="domain" description="FGAR-AT PurM N-terminal-like" evidence="5">
    <location>
        <begin position="610"/>
        <end position="783"/>
    </location>
</feature>
<dbReference type="SUPFAM" id="SSF55326">
    <property type="entry name" value="PurM N-terminal domain-like"/>
    <property type="match status" value="1"/>
</dbReference>
<dbReference type="GO" id="GO:0019033">
    <property type="term" value="C:viral tegument"/>
    <property type="evidence" value="ECO:0007669"/>
    <property type="project" value="UniProtKB-SubCell"/>
</dbReference>